<accession>A0A317PZL1</accession>
<reference evidence="2 3" key="1">
    <citation type="submission" date="2018-05" db="EMBL/GenBank/DDBJ databases">
        <title>Freshwater and sediment microbial communities from various areas in North America, analyzing microbe dynamics in response to fracking.</title>
        <authorList>
            <person name="Lamendella R."/>
        </authorList>
    </citation>
    <scope>NUCLEOTIDE SEQUENCE [LARGE SCALE GENOMIC DNA]</scope>
    <source>
        <strain evidence="2 3">125B1</strain>
    </source>
</reference>
<sequence>MTSNPPDDHLVLTQNIAEWRRYLLRQSAIQEEDADELESHLRDEIDALIGAGLAADEAFLVATKRLGQIAAISHEFAEVHAGRLWRNLVFSPATSSASLLTVLLLALVAAIAIKAPLLFGVSMASHEWFFAYNISLFCLPMLAAYWVIERQLGQRGWLFVGSCTLFAAIYMNAMPWQLGGDTAVLAMLHLPLLLWFMVGVTYSGNWWRSDAKRMDFIRFSGEYVIYFVLVALGGAVLTAFTIGIFSFIDIDVEWFASQWIIPCGAMGAVVIVGYLVGAKQGAIETMAPVLARIFTPLFTLLLSVFLMVMLVTGKGFNLERDVLLGLNMMLILVLGLVLYSVSSKAPAQGPGLFDYLQLLLVATALCVDLLALLAIGGRILELGLTPNRIAVLGANLLLLTSLAGYAWYYFLFIRARAGFVQLEQWQIKLIPFYVAWAAVVVFLLPLAFRFA</sequence>
<evidence type="ECO:0000313" key="3">
    <source>
        <dbReference type="Proteomes" id="UP000246964"/>
    </source>
</evidence>
<keyword evidence="1" id="KW-0472">Membrane</keyword>
<comment type="caution">
    <text evidence="2">The sequence shown here is derived from an EMBL/GenBank/DDBJ whole genome shotgun (WGS) entry which is preliminary data.</text>
</comment>
<feature type="transmembrane region" description="Helical" evidence="1">
    <location>
        <begin position="96"/>
        <end position="117"/>
    </location>
</feature>
<gene>
    <name evidence="2" type="ORF">DET45_12131</name>
</gene>
<feature type="transmembrane region" description="Helical" evidence="1">
    <location>
        <begin position="182"/>
        <end position="202"/>
    </location>
</feature>
<feature type="transmembrane region" description="Helical" evidence="1">
    <location>
        <begin position="129"/>
        <end position="148"/>
    </location>
</feature>
<keyword evidence="1" id="KW-1133">Transmembrane helix</keyword>
<feature type="transmembrane region" description="Helical" evidence="1">
    <location>
        <begin position="353"/>
        <end position="377"/>
    </location>
</feature>
<name>A0A317PZL1_9GAMM</name>
<dbReference type="OrthoDB" id="637094at2"/>
<dbReference type="EMBL" id="QGTT01000021">
    <property type="protein sequence ID" value="PWW09255.1"/>
    <property type="molecule type" value="Genomic_DNA"/>
</dbReference>
<feature type="transmembrane region" description="Helical" evidence="1">
    <location>
        <begin position="289"/>
        <end position="310"/>
    </location>
</feature>
<evidence type="ECO:0000313" key="2">
    <source>
        <dbReference type="EMBL" id="PWW09255.1"/>
    </source>
</evidence>
<dbReference type="Proteomes" id="UP000246964">
    <property type="component" value="Unassembled WGS sequence"/>
</dbReference>
<dbReference type="NCBIfam" id="NF038403">
    <property type="entry name" value="perm_prefix_1"/>
    <property type="match status" value="1"/>
</dbReference>
<dbReference type="InterPro" id="IPR047928">
    <property type="entry name" value="Perm_prefix_1"/>
</dbReference>
<feature type="transmembrane region" description="Helical" evidence="1">
    <location>
        <begin position="157"/>
        <end position="176"/>
    </location>
</feature>
<feature type="transmembrane region" description="Helical" evidence="1">
    <location>
        <begin position="389"/>
        <end position="410"/>
    </location>
</feature>
<organism evidence="2 3">
    <name type="scientific">Pseudidiomarina maritima</name>
    <dbReference type="NCBI Taxonomy" id="519453"/>
    <lineage>
        <taxon>Bacteria</taxon>
        <taxon>Pseudomonadati</taxon>
        <taxon>Pseudomonadota</taxon>
        <taxon>Gammaproteobacteria</taxon>
        <taxon>Alteromonadales</taxon>
        <taxon>Idiomarinaceae</taxon>
        <taxon>Pseudidiomarina</taxon>
    </lineage>
</organism>
<evidence type="ECO:0008006" key="4">
    <source>
        <dbReference type="Google" id="ProtNLM"/>
    </source>
</evidence>
<dbReference type="AlphaFoldDB" id="A0A317PZL1"/>
<keyword evidence="1" id="KW-0812">Transmembrane</keyword>
<feature type="transmembrane region" description="Helical" evidence="1">
    <location>
        <begin position="322"/>
        <end position="341"/>
    </location>
</feature>
<feature type="transmembrane region" description="Helical" evidence="1">
    <location>
        <begin position="254"/>
        <end position="277"/>
    </location>
</feature>
<feature type="transmembrane region" description="Helical" evidence="1">
    <location>
        <begin position="430"/>
        <end position="448"/>
    </location>
</feature>
<keyword evidence="3" id="KW-1185">Reference proteome</keyword>
<dbReference type="RefSeq" id="WP_110076823.1">
    <property type="nucleotide sequence ID" value="NZ_QGTT01000021.1"/>
</dbReference>
<feature type="transmembrane region" description="Helical" evidence="1">
    <location>
        <begin position="223"/>
        <end position="248"/>
    </location>
</feature>
<proteinExistence type="predicted"/>
<evidence type="ECO:0000256" key="1">
    <source>
        <dbReference type="SAM" id="Phobius"/>
    </source>
</evidence>
<protein>
    <recommendedName>
        <fullName evidence="4">DUF4153 domain-containing protein</fullName>
    </recommendedName>
</protein>